<feature type="region of interest" description="Disordered" evidence="1">
    <location>
        <begin position="114"/>
        <end position="154"/>
    </location>
</feature>
<accession>A0A414B830</accession>
<evidence type="ECO:0000256" key="1">
    <source>
        <dbReference type="SAM" id="MobiDB-lite"/>
    </source>
</evidence>
<sequence>MSSTENNYVNTDLGNVALNSCGEYNADSSYEYLDTVNYEGGSYFCKVEFPKKISGIAPKAGVSTEFWQLLTIPGDATSEYIKLHDEVVNKAKQVETSRTAVELSQQEVEAAQADVSQMRQDTQEAAEEAASSRDSAAGYAQSAETSRTAAKESEDNINAQVTEFDTHVAEKTSAAETAITEARRAAVNAVSTKQDDATQAVTDEGDKQIKNVEDAGTEQVGKAKSAGESAVSAAGAAGVSAVNAVKAQQTASIKAIQEAGENALQNISNGVDKGLSEEGKAADAKATGEAISNLTEDTTALQKRQNVLVGSETGNPVSCDDAYSAPLCGLTVYGRSTQDGTPTPEAPVPIVSAGDGGSVAVNVTGANMLEGTKPGVKSTVYGITYTIDENGVSITGTAIKTFNIVLHDDTNHRLTRGIYYLTTRGLSPSVMLNFYFIGKFSSDVQNQKVTIARDSEFSLALQILKGATLNTTIQVSLTRNKMTTYSPYREQLLTLPTPNGLPGIPTTSGGNYTDENGQQWICDEVDLERGMKVLRIDKGAFDATKALAEQNVIRDTYIETPLTPAEIAAYKALTTYAPDTVVQASDGAGIKLDYQRDVNLVVKNLEDVIASMTTT</sequence>
<reference evidence="2 3" key="1">
    <citation type="submission" date="2018-08" db="EMBL/GenBank/DDBJ databases">
        <title>A genome reference for cultivated species of the human gut microbiota.</title>
        <authorList>
            <person name="Zou Y."/>
            <person name="Xue W."/>
            <person name="Luo G."/>
        </authorList>
    </citation>
    <scope>NUCLEOTIDE SEQUENCE [LARGE SCALE GENOMIC DNA]</scope>
    <source>
        <strain evidence="2 3">AM34-3LB</strain>
    </source>
</reference>
<dbReference type="EMBL" id="QSID01000003">
    <property type="protein sequence ID" value="RHC66948.1"/>
    <property type="molecule type" value="Genomic_DNA"/>
</dbReference>
<feature type="compositionally biased region" description="Low complexity" evidence="1">
    <location>
        <begin position="128"/>
        <end position="137"/>
    </location>
</feature>
<evidence type="ECO:0000313" key="3">
    <source>
        <dbReference type="Proteomes" id="UP000284621"/>
    </source>
</evidence>
<organism evidence="2 3">
    <name type="scientific">Anaerobutyricum hallii</name>
    <dbReference type="NCBI Taxonomy" id="39488"/>
    <lineage>
        <taxon>Bacteria</taxon>
        <taxon>Bacillati</taxon>
        <taxon>Bacillota</taxon>
        <taxon>Clostridia</taxon>
        <taxon>Lachnospirales</taxon>
        <taxon>Lachnospiraceae</taxon>
        <taxon>Anaerobutyricum</taxon>
    </lineage>
</organism>
<name>A0A414B830_9FIRM</name>
<proteinExistence type="predicted"/>
<comment type="caution">
    <text evidence="2">The sequence shown here is derived from an EMBL/GenBank/DDBJ whole genome shotgun (WGS) entry which is preliminary data.</text>
</comment>
<gene>
    <name evidence="2" type="ORF">DW833_03670</name>
</gene>
<dbReference type="Proteomes" id="UP000284621">
    <property type="component" value="Unassembled WGS sequence"/>
</dbReference>
<evidence type="ECO:0000313" key="2">
    <source>
        <dbReference type="EMBL" id="RHC66948.1"/>
    </source>
</evidence>
<dbReference type="RefSeq" id="WP_118380602.1">
    <property type="nucleotide sequence ID" value="NZ_CABJFJ010000003.1"/>
</dbReference>
<protein>
    <submittedName>
        <fullName evidence="2">Uncharacterized protein</fullName>
    </submittedName>
</protein>
<keyword evidence="3" id="KW-1185">Reference proteome</keyword>
<dbReference type="AlphaFoldDB" id="A0A414B830"/>